<dbReference type="Proteomes" id="UP000002408">
    <property type="component" value="Chromosome"/>
</dbReference>
<sequence length="298" mass="32286">MVNISDPYVIRYPQIVAVADESGSSVELVEFFDCIGGAMWTQHHYAKSPLVTGVRCVGSSTRFLLRPGTVDLALEGSRFPAGISGVSVTGDEIAVTYIGMGGGGVGATSCRAAARGVLREQCDPSGGGKVASATLWLPRRQRLLIGVDDTDTAEAGATWTLVHNIARAVEDEQSAYLSHTIVQLFPVAYRTKNCVSLVTEFATTEPERLIERFRELLQKYTLSQKTGMAVYTGFSPSDELVEYGRSVKRGEVAPDRVQNIRDPRLRIVMNGRGITGAVAALPFFTRYEEALELCSGKN</sequence>
<dbReference type="EMBL" id="CP000780">
    <property type="protein sequence ID" value="ABS55113.1"/>
    <property type="molecule type" value="Genomic_DNA"/>
</dbReference>
<dbReference type="OrthoDB" id="52716at2157"/>
<dbReference type="NCBIfam" id="TIGR03280">
    <property type="entry name" value="methan_mark_11"/>
    <property type="match status" value="1"/>
</dbReference>
<dbReference type="InterPro" id="IPR017674">
    <property type="entry name" value="Methan_mark_11"/>
</dbReference>
<dbReference type="eggNOG" id="arCOG01116">
    <property type="taxonomic scope" value="Archaea"/>
</dbReference>
<reference evidence="3" key="1">
    <citation type="journal article" date="2015" name="Microbiology">
        <title>Genome of Methanoregula boonei 6A8 reveals adaptations to oligotrophic peatland environments.</title>
        <authorList>
            <person name="Braeuer S."/>
            <person name="Cadillo-Quiroz H."/>
            <person name="Kyrpides N."/>
            <person name="Woyke T."/>
            <person name="Goodwin L."/>
            <person name="Detter C."/>
            <person name="Podell S."/>
            <person name="Yavitt J.B."/>
            <person name="Zinder S.H."/>
        </authorList>
    </citation>
    <scope>NUCLEOTIDE SEQUENCE [LARGE SCALE GENOMIC DNA]</scope>
    <source>
        <strain evidence="3">DSM 21154 / JCM 14090 / 6A8</strain>
    </source>
</reference>
<dbReference type="KEGG" id="mbn:Mboo_0595"/>
<dbReference type="PANTHER" id="PTHR40705:SF2">
    <property type="entry name" value="DUF1743 DOMAIN-CONTAINING PROTEIN"/>
    <property type="match status" value="1"/>
</dbReference>
<proteinExistence type="predicted"/>
<dbReference type="InterPro" id="IPR053870">
    <property type="entry name" value="TiaS-like_TCKD"/>
</dbReference>
<accession>A7I5V2</accession>
<dbReference type="Gene3D" id="3.30.70.2200">
    <property type="match status" value="1"/>
</dbReference>
<dbReference type="PANTHER" id="PTHR40705">
    <property type="entry name" value="TRNA(ILE2) 2-AGMATINYLCYTIDINE SYNTHETASE TIAS"/>
    <property type="match status" value="1"/>
</dbReference>
<gene>
    <name evidence="2" type="ordered locus">Mboo_0595</name>
</gene>
<evidence type="ECO:0000259" key="1">
    <source>
        <dbReference type="Pfam" id="PF22641"/>
    </source>
</evidence>
<feature type="domain" description="TiaS-like TCKD" evidence="1">
    <location>
        <begin position="145"/>
        <end position="203"/>
    </location>
</feature>
<evidence type="ECO:0000313" key="3">
    <source>
        <dbReference type="Proteomes" id="UP000002408"/>
    </source>
</evidence>
<dbReference type="Pfam" id="PF22641">
    <property type="entry name" value="TiaS_TCKD"/>
    <property type="match status" value="1"/>
</dbReference>
<organism evidence="2 3">
    <name type="scientific">Methanoregula boonei (strain DSM 21154 / JCM 14090 / 6A8)</name>
    <dbReference type="NCBI Taxonomy" id="456442"/>
    <lineage>
        <taxon>Archaea</taxon>
        <taxon>Methanobacteriati</taxon>
        <taxon>Methanobacteriota</taxon>
        <taxon>Stenosarchaea group</taxon>
        <taxon>Methanomicrobia</taxon>
        <taxon>Methanomicrobiales</taxon>
        <taxon>Methanoregulaceae</taxon>
        <taxon>Methanoregula</taxon>
    </lineage>
</organism>
<dbReference type="GeneID" id="5411703"/>
<dbReference type="AlphaFoldDB" id="A7I5V2"/>
<dbReference type="STRING" id="456442.Mboo_0595"/>
<name>A7I5V2_METB6</name>
<dbReference type="HOGENOM" id="CLU_065511_0_0_2"/>
<protein>
    <recommendedName>
        <fullName evidence="1">TiaS-like TCKD domain-containing protein</fullName>
    </recommendedName>
</protein>
<keyword evidence="3" id="KW-1185">Reference proteome</keyword>
<dbReference type="RefSeq" id="WP_012106134.1">
    <property type="nucleotide sequence ID" value="NC_009712.1"/>
</dbReference>
<evidence type="ECO:0000313" key="2">
    <source>
        <dbReference type="EMBL" id="ABS55113.1"/>
    </source>
</evidence>